<dbReference type="OrthoDB" id="1928087at2759"/>
<reference evidence="8 9" key="1">
    <citation type="journal article" date="2019" name="Commun. Biol.">
        <title>The bagworm genome reveals a unique fibroin gene that provides high tensile strength.</title>
        <authorList>
            <person name="Kono N."/>
            <person name="Nakamura H."/>
            <person name="Ohtoshi R."/>
            <person name="Tomita M."/>
            <person name="Numata K."/>
            <person name="Arakawa K."/>
        </authorList>
    </citation>
    <scope>NUCLEOTIDE SEQUENCE [LARGE SCALE GENOMIC DNA]</scope>
</reference>
<dbReference type="STRING" id="151549.A0A4C1SZQ7"/>
<dbReference type="EMBL" id="BGZK01000026">
    <property type="protein sequence ID" value="GBP07456.1"/>
    <property type="molecule type" value="Genomic_DNA"/>
</dbReference>
<feature type="compositionally biased region" description="Acidic residues" evidence="6">
    <location>
        <begin position="514"/>
        <end position="523"/>
    </location>
</feature>
<evidence type="ECO:0000256" key="1">
    <source>
        <dbReference type="ARBA" id="ARBA00004123"/>
    </source>
</evidence>
<dbReference type="SUPFAM" id="SSF57903">
    <property type="entry name" value="FYVE/PHD zinc finger"/>
    <property type="match status" value="1"/>
</dbReference>
<dbReference type="GO" id="GO:0005634">
    <property type="term" value="C:nucleus"/>
    <property type="evidence" value="ECO:0007669"/>
    <property type="project" value="UniProtKB-SubCell"/>
</dbReference>
<keyword evidence="9" id="KW-1185">Reference proteome</keyword>
<gene>
    <name evidence="8" type="ORF">EVAR_4815_1</name>
</gene>
<evidence type="ECO:0000256" key="3">
    <source>
        <dbReference type="ARBA" id="ARBA00022454"/>
    </source>
</evidence>
<dbReference type="PANTHER" id="PTHR48225">
    <property type="entry name" value="HORMA DOMAIN-CONTAINING PROTEIN 1"/>
    <property type="match status" value="1"/>
</dbReference>
<feature type="domain" description="HORMA" evidence="7">
    <location>
        <begin position="1"/>
        <end position="213"/>
    </location>
</feature>
<evidence type="ECO:0000259" key="7">
    <source>
        <dbReference type="PROSITE" id="PS50815"/>
    </source>
</evidence>
<dbReference type="PROSITE" id="PS50815">
    <property type="entry name" value="HORMA"/>
    <property type="match status" value="1"/>
</dbReference>
<evidence type="ECO:0000256" key="2">
    <source>
        <dbReference type="ARBA" id="ARBA00004286"/>
    </source>
</evidence>
<dbReference type="SUPFAM" id="SSF56019">
    <property type="entry name" value="The spindle assembly checkpoint protein mad2"/>
    <property type="match status" value="1"/>
</dbReference>
<dbReference type="Proteomes" id="UP000299102">
    <property type="component" value="Unassembled WGS sequence"/>
</dbReference>
<name>A0A4C1SZQ7_EUMVA</name>
<evidence type="ECO:0000313" key="9">
    <source>
        <dbReference type="Proteomes" id="UP000299102"/>
    </source>
</evidence>
<feature type="region of interest" description="Disordered" evidence="6">
    <location>
        <begin position="617"/>
        <end position="646"/>
    </location>
</feature>
<comment type="subcellular location">
    <subcellularLocation>
        <location evidence="2">Chromosome</location>
    </subcellularLocation>
    <subcellularLocation>
        <location evidence="1">Nucleus</location>
    </subcellularLocation>
</comment>
<dbReference type="InterPro" id="IPR036570">
    <property type="entry name" value="HORMA_dom_sf"/>
</dbReference>
<dbReference type="InterPro" id="IPR051294">
    <property type="entry name" value="HORMA_MeioticProgression"/>
</dbReference>
<proteinExistence type="predicted"/>
<dbReference type="Gene3D" id="3.30.900.10">
    <property type="entry name" value="HORMA domain"/>
    <property type="match status" value="2"/>
</dbReference>
<keyword evidence="5" id="KW-0469">Meiosis</keyword>
<comment type="caution">
    <text evidence="8">The sequence shown here is derived from an EMBL/GenBank/DDBJ whole genome shotgun (WGS) entry which is preliminary data.</text>
</comment>
<feature type="region of interest" description="Disordered" evidence="6">
    <location>
        <begin position="489"/>
        <end position="564"/>
    </location>
</feature>
<dbReference type="GO" id="GO:0051321">
    <property type="term" value="P:meiotic cell cycle"/>
    <property type="evidence" value="ECO:0007669"/>
    <property type="project" value="UniProtKB-KW"/>
</dbReference>
<keyword evidence="4" id="KW-0539">Nucleus</keyword>
<dbReference type="PANTHER" id="PTHR48225:SF7">
    <property type="entry name" value="MEIOSIS-SPECIFIC PROTEIN HOP1"/>
    <property type="match status" value="1"/>
</dbReference>
<evidence type="ECO:0000256" key="4">
    <source>
        <dbReference type="ARBA" id="ARBA00023242"/>
    </source>
</evidence>
<dbReference type="InterPro" id="IPR003511">
    <property type="entry name" value="HORMA_dom"/>
</dbReference>
<keyword evidence="3" id="KW-0158">Chromosome</keyword>
<dbReference type="Pfam" id="PF02301">
    <property type="entry name" value="HORMA"/>
    <property type="match status" value="2"/>
</dbReference>
<dbReference type="GO" id="GO:0005694">
    <property type="term" value="C:chromosome"/>
    <property type="evidence" value="ECO:0007669"/>
    <property type="project" value="UniProtKB-SubCell"/>
</dbReference>
<dbReference type="AlphaFoldDB" id="A0A4C1SZQ7"/>
<dbReference type="InterPro" id="IPR011011">
    <property type="entry name" value="Znf_FYVE_PHD"/>
</dbReference>
<evidence type="ECO:0000256" key="5">
    <source>
        <dbReference type="ARBA" id="ARBA00023254"/>
    </source>
</evidence>
<accession>A0A4C1SZQ7</accession>
<feature type="compositionally biased region" description="Polar residues" evidence="6">
    <location>
        <begin position="495"/>
        <end position="506"/>
    </location>
</feature>
<protein>
    <recommendedName>
        <fullName evidence="7">HORMA domain-containing protein</fullName>
    </recommendedName>
</protein>
<evidence type="ECO:0000256" key="6">
    <source>
        <dbReference type="SAM" id="MobiDB-lite"/>
    </source>
</evidence>
<organism evidence="8 9">
    <name type="scientific">Eumeta variegata</name>
    <name type="common">Bagworm moth</name>
    <name type="synonym">Eumeta japonica</name>
    <dbReference type="NCBI Taxonomy" id="151549"/>
    <lineage>
        <taxon>Eukaryota</taxon>
        <taxon>Metazoa</taxon>
        <taxon>Ecdysozoa</taxon>
        <taxon>Arthropoda</taxon>
        <taxon>Hexapoda</taxon>
        <taxon>Insecta</taxon>
        <taxon>Pterygota</taxon>
        <taxon>Neoptera</taxon>
        <taxon>Endopterygota</taxon>
        <taxon>Lepidoptera</taxon>
        <taxon>Glossata</taxon>
        <taxon>Ditrysia</taxon>
        <taxon>Tineoidea</taxon>
        <taxon>Psychidae</taxon>
        <taxon>Oiketicinae</taxon>
        <taxon>Eumeta</taxon>
    </lineage>
</organism>
<evidence type="ECO:0000313" key="8">
    <source>
        <dbReference type="EMBL" id="GBP07456.1"/>
    </source>
</evidence>
<sequence>MKNLTTAAISNIAYTRDLCPMDCFRTVQFENINLRMFKDDCENERVQFFCVSLKSAFEALDKEYAVRHESDVLSFDISSGFAFDSNDCSYLDSDFVQNKHNSPATPSRYTQPLYLSFRGPNEAKQTHCDVTDIKEHTKSLMQFILVMTQSYPRLPDSTYITIRTYYNDSAPENYQAPNYTKGNTELDYLTESLNMSPGFGVVNTPFHQLTSYWFVNAFYDNKDVPMASLIPLPSANPHAQNSLKSDYSTGGTLSIKRTRCVCDNNINEELWDEPNIICKYCGEASHATCYGVRWRALKTDQLIHCCVSCAAAYGYSPTDPSLLMSSQKYTKSMCIIRQALNYCGAALEKGVHTLTPMKLMTVLRLSELSTHKLTSQLASFGVLVPRERDIGLTKICEISSEKLKTNMDKFFIPIENLPLRCTEGTSATRAKSSVFIEDLVGDMEKLNRQDNSDICRVVERAASEPDGVPEDDIFKLYYEVLPCQEAADDELPLSGSHNPIDSLTSKKNTHDCDTTSEEDEQNFESERSDRRARKRNAPNAFSTPAKMFKRRRKYDSPPGRVISRGGATETTLRVLECQTFLSCFRPRRHSRSQIVVTRTEGGEGDIIARAGVSYRDGKRTLHPGVSPGKMQHFARRRKKTSLPSRC</sequence>